<evidence type="ECO:0000259" key="11">
    <source>
        <dbReference type="PROSITE" id="PS50059"/>
    </source>
</evidence>
<comment type="caution">
    <text evidence="12">The sequence shown here is derived from an EMBL/GenBank/DDBJ whole genome shotgun (WGS) entry which is preliminary data.</text>
</comment>
<protein>
    <recommendedName>
        <fullName evidence="10">Peptidyl-prolyl cis-trans isomerase</fullName>
        <ecNumber evidence="10">5.2.1.8</ecNumber>
    </recommendedName>
</protein>
<evidence type="ECO:0000256" key="9">
    <source>
        <dbReference type="PROSITE-ProRule" id="PRU00277"/>
    </source>
</evidence>
<reference evidence="12 13" key="1">
    <citation type="submission" date="2018-10" db="EMBL/GenBank/DDBJ databases">
        <title>Isolation from cow dung.</title>
        <authorList>
            <person name="Ling L."/>
        </authorList>
    </citation>
    <scope>NUCLEOTIDE SEQUENCE [LARGE SCALE GENOMIC DNA]</scope>
    <source>
        <strain evidence="12 13">NEAU-LL90</strain>
    </source>
</reference>
<feature type="domain" description="PPIase FKBP-type" evidence="11">
    <location>
        <begin position="6"/>
        <end position="104"/>
    </location>
</feature>
<dbReference type="PANTHER" id="PTHR47861:SF3">
    <property type="entry name" value="FKBP-TYPE PEPTIDYL-PROLYL CIS-TRANS ISOMERASE SLYD"/>
    <property type="match status" value="1"/>
</dbReference>
<gene>
    <name evidence="12" type="ORF">EBN03_00655</name>
</gene>
<comment type="subcellular location">
    <subcellularLocation>
        <location evidence="2">Cytoplasm</location>
    </subcellularLocation>
</comment>
<evidence type="ECO:0000256" key="3">
    <source>
        <dbReference type="ARBA" id="ARBA00006577"/>
    </source>
</evidence>
<evidence type="ECO:0000313" key="12">
    <source>
        <dbReference type="EMBL" id="RMI34914.1"/>
    </source>
</evidence>
<evidence type="ECO:0000256" key="4">
    <source>
        <dbReference type="ARBA" id="ARBA00022490"/>
    </source>
</evidence>
<evidence type="ECO:0000256" key="5">
    <source>
        <dbReference type="ARBA" id="ARBA00023110"/>
    </source>
</evidence>
<evidence type="ECO:0000256" key="10">
    <source>
        <dbReference type="RuleBase" id="RU003915"/>
    </source>
</evidence>
<dbReference type="Pfam" id="PF00254">
    <property type="entry name" value="FKBP_C"/>
    <property type="match status" value="1"/>
</dbReference>
<proteinExistence type="inferred from homology"/>
<keyword evidence="6" id="KW-0143">Chaperone</keyword>
<dbReference type="Gene3D" id="3.10.50.40">
    <property type="match status" value="1"/>
</dbReference>
<comment type="similarity">
    <text evidence="3 10">Belongs to the FKBP-type PPIase family.</text>
</comment>
<evidence type="ECO:0000256" key="1">
    <source>
        <dbReference type="ARBA" id="ARBA00000971"/>
    </source>
</evidence>
<dbReference type="GO" id="GO:0042026">
    <property type="term" value="P:protein refolding"/>
    <property type="evidence" value="ECO:0007669"/>
    <property type="project" value="UniProtKB-ARBA"/>
</dbReference>
<keyword evidence="5 9" id="KW-0697">Rotamase</keyword>
<evidence type="ECO:0000256" key="8">
    <source>
        <dbReference type="ARBA" id="ARBA00037071"/>
    </source>
</evidence>
<sequence length="162" mass="17382">MVIVSDKVVSIEYTLTDDDGEVLDSSVGEAPLVYLHGADNIVPGLEQALDGKSGGDRVEVVVEPEDGYGEHLAELVSTVERSMFEGVDELEAGMEFEAEAPDGETQIVTVVGVDGDSVTIDGNHPLAGQRLHFQVEIVDVRDATEDELAHGHPHEDGDDHQH</sequence>
<dbReference type="GO" id="GO:0005737">
    <property type="term" value="C:cytoplasm"/>
    <property type="evidence" value="ECO:0007669"/>
    <property type="project" value="UniProtKB-SubCell"/>
</dbReference>
<evidence type="ECO:0000256" key="6">
    <source>
        <dbReference type="ARBA" id="ARBA00023186"/>
    </source>
</evidence>
<comment type="function">
    <text evidence="8">Also involved in hydrogenase metallocenter assembly, probably by participating in the nickel insertion step. This function in hydrogenase biosynthesis requires chaperone activity and the presence of the metal-binding domain, but not PPIase activity.</text>
</comment>
<keyword evidence="13" id="KW-1185">Reference proteome</keyword>
<dbReference type="AlphaFoldDB" id="A0A3M2LBX4"/>
<dbReference type="PANTHER" id="PTHR47861">
    <property type="entry name" value="FKBP-TYPE PEPTIDYL-PROLYL CIS-TRANS ISOMERASE SLYD"/>
    <property type="match status" value="1"/>
</dbReference>
<dbReference type="InterPro" id="IPR001179">
    <property type="entry name" value="PPIase_FKBP_dom"/>
</dbReference>
<dbReference type="OrthoDB" id="25996at2"/>
<comment type="catalytic activity">
    <reaction evidence="1 9 10">
        <text>[protein]-peptidylproline (omega=180) = [protein]-peptidylproline (omega=0)</text>
        <dbReference type="Rhea" id="RHEA:16237"/>
        <dbReference type="Rhea" id="RHEA-COMP:10747"/>
        <dbReference type="Rhea" id="RHEA-COMP:10748"/>
        <dbReference type="ChEBI" id="CHEBI:83833"/>
        <dbReference type="ChEBI" id="CHEBI:83834"/>
        <dbReference type="EC" id="5.2.1.8"/>
    </reaction>
</comment>
<dbReference type="PROSITE" id="PS50059">
    <property type="entry name" value="FKBP_PPIASE"/>
    <property type="match status" value="1"/>
</dbReference>
<dbReference type="InterPro" id="IPR046357">
    <property type="entry name" value="PPIase_dom_sf"/>
</dbReference>
<evidence type="ECO:0000256" key="2">
    <source>
        <dbReference type="ARBA" id="ARBA00004496"/>
    </source>
</evidence>
<dbReference type="EC" id="5.2.1.8" evidence="10"/>
<dbReference type="RefSeq" id="WP_122185885.1">
    <property type="nucleotide sequence ID" value="NZ_RFFH01000001.1"/>
</dbReference>
<dbReference type="SUPFAM" id="SSF54534">
    <property type="entry name" value="FKBP-like"/>
    <property type="match status" value="1"/>
</dbReference>
<name>A0A3M2LBX4_9NOCA</name>
<dbReference type="EMBL" id="RFFH01000001">
    <property type="protein sequence ID" value="RMI34914.1"/>
    <property type="molecule type" value="Genomic_DNA"/>
</dbReference>
<accession>A0A3M2LBX4</accession>
<keyword evidence="7 9" id="KW-0413">Isomerase</keyword>
<dbReference type="Proteomes" id="UP000279275">
    <property type="component" value="Unassembled WGS sequence"/>
</dbReference>
<keyword evidence="4" id="KW-0963">Cytoplasm</keyword>
<evidence type="ECO:0000256" key="7">
    <source>
        <dbReference type="ARBA" id="ARBA00023235"/>
    </source>
</evidence>
<organism evidence="12 13">
    <name type="scientific">Nocardia stercoris</name>
    <dbReference type="NCBI Taxonomy" id="2483361"/>
    <lineage>
        <taxon>Bacteria</taxon>
        <taxon>Bacillati</taxon>
        <taxon>Actinomycetota</taxon>
        <taxon>Actinomycetes</taxon>
        <taxon>Mycobacteriales</taxon>
        <taxon>Nocardiaceae</taxon>
        <taxon>Nocardia</taxon>
    </lineage>
</organism>
<evidence type="ECO:0000313" key="13">
    <source>
        <dbReference type="Proteomes" id="UP000279275"/>
    </source>
</evidence>
<dbReference type="GO" id="GO:0003755">
    <property type="term" value="F:peptidyl-prolyl cis-trans isomerase activity"/>
    <property type="evidence" value="ECO:0007669"/>
    <property type="project" value="UniProtKB-UniRule"/>
</dbReference>